<feature type="compositionally biased region" description="Basic and acidic residues" evidence="8">
    <location>
        <begin position="843"/>
        <end position="862"/>
    </location>
</feature>
<sequence length="1060" mass="116448">MDNKRKAKELELTPARPWPTIQRRKIEKLRDQRQEEFERACSDNFDWLENYYQGCVYAARQNKRLIERRQPSNLSTNSNASQPQTPNKRETRNSQQINSPAIALSELSFDGSIQPMVAQQHGNQVTHQGSRTPTVPTGSDALSGQYLQNSTADSVRRNRSKTGSVQFQLKSPRTPKLYSPMGSPRSPYERQRRTPRRSRLRVDASAATRKALRALKSFRKRTSSYSIENHNGPRTPDTSIQLLSTQDVDMQQHKSGVLEQMRGNSKESLSSNHSSHRNSDSNEGFYSSKETLVNSSVMDFSFSGSESSFSHKTPSKGAIGVRPIQLRLEEDEDMEDMDGVEEFHTTPGSRARDSMTLISPAAWSGSSKGRDSSFLDSTPLLDKLRGQNPSGISSNRHSGQDMDMNQDILIHDSDYNRPRSSPFQDSIAPVRFGSPGAESSQKDVPVSKSKETERNSTPQSAAYTTSNDLPRREGIFRNPTSIMAPSLEENTVKHSNNQKPTQATGVLTSTNSQPAHTNDIYRRQIESDNMRTSSLSSLNRSRLNAPQETPRNHKDSLGGTDGPDVISSNEISNITSKLSSHREDPRRPPDLISPERKVSEQAEKASVNPTSNSGGTGEQQARSEAISRNVTSEAKDSNLSAPGTASSLMIDNPLPRSRVATTLPEKRIVGQRKPMAPASTSQSHATGSQMPPSRLLKINSSLTQTNQATSSQGTAAPSQPQPSTTHVTNRIHKTGVTGLFKDPQQQTQTTGAKATSSMLSSSNLLRQGVPRAPLPSMKGTESSLARAEGQSALTRKLFSTSKSAFSLKKPTRPVLPDSTLTAKSIALSGITASTTSKSGPTSPKKDIKRELMPVDSRRREQTPDVTPKANGVSVQHSASGSAPIANTPAQSLKNSLVAIATSGRNKQNKETSSSAIMQPEINSNTNPFLVPAPVHHSSAPAWAQNQSQRRSSHEETILPEIESEEDTADQESGTSSSRRAPIPEWAEWDELEKAMRRQSHMNPEDIFGPLPVLDMSEIFPGKEKRLPRPRTSSAHWGVADRLTAQEVMRYNEDMGWSTKD</sequence>
<dbReference type="Pfam" id="PF03941">
    <property type="entry name" value="INCENP_ARK-bind"/>
    <property type="match status" value="1"/>
</dbReference>
<comment type="caution">
    <text evidence="10">The sequence shown here is derived from an EMBL/GenBank/DDBJ whole genome shotgun (WGS) entry which is preliminary data.</text>
</comment>
<comment type="subcellular location">
    <subcellularLocation>
        <location evidence="2">Cytoplasm</location>
        <location evidence="2">Cytoskeleton</location>
        <location evidence="2">Spindle</location>
    </subcellularLocation>
    <subcellularLocation>
        <location evidence="1">Nucleus</location>
    </subcellularLocation>
</comment>
<feature type="region of interest" description="Disordered" evidence="8">
    <location>
        <begin position="361"/>
        <end position="474"/>
    </location>
</feature>
<feature type="compositionally biased region" description="Polar residues" evidence="8">
    <location>
        <begin position="455"/>
        <end position="468"/>
    </location>
</feature>
<accession>A0A9P6SW87</accession>
<feature type="region of interest" description="Disordered" evidence="8">
    <location>
        <begin position="489"/>
        <end position="761"/>
    </location>
</feature>
<dbReference type="Proteomes" id="UP000703661">
    <property type="component" value="Unassembled WGS sequence"/>
</dbReference>
<evidence type="ECO:0000256" key="3">
    <source>
        <dbReference type="ARBA" id="ARBA00010042"/>
    </source>
</evidence>
<evidence type="ECO:0000256" key="1">
    <source>
        <dbReference type="ARBA" id="ARBA00004123"/>
    </source>
</evidence>
<evidence type="ECO:0000256" key="8">
    <source>
        <dbReference type="SAM" id="MobiDB-lite"/>
    </source>
</evidence>
<protein>
    <recommendedName>
        <fullName evidence="9">Inner centromere protein ARK-binding domain-containing protein</fullName>
    </recommendedName>
</protein>
<dbReference type="InterPro" id="IPR005635">
    <property type="entry name" value="Inner_centromere_prot_ARK-bd"/>
</dbReference>
<feature type="compositionally biased region" description="Low complexity" evidence="8">
    <location>
        <begin position="831"/>
        <end position="842"/>
    </location>
</feature>
<feature type="compositionally biased region" description="Polar residues" evidence="8">
    <location>
        <begin position="751"/>
        <end position="761"/>
    </location>
</feature>
<feature type="compositionally biased region" description="Polar residues" evidence="8">
    <location>
        <begin position="607"/>
        <end position="649"/>
    </location>
</feature>
<feature type="compositionally biased region" description="Polar residues" evidence="8">
    <location>
        <begin position="493"/>
        <end position="516"/>
    </location>
</feature>
<feature type="region of interest" description="Disordered" evidence="8">
    <location>
        <begin position="831"/>
        <end position="887"/>
    </location>
</feature>
<dbReference type="GO" id="GO:0005634">
    <property type="term" value="C:nucleus"/>
    <property type="evidence" value="ECO:0007669"/>
    <property type="project" value="UniProtKB-SubCell"/>
</dbReference>
<evidence type="ECO:0000256" key="5">
    <source>
        <dbReference type="ARBA" id="ARBA00022829"/>
    </source>
</evidence>
<feature type="compositionally biased region" description="Polar residues" evidence="8">
    <location>
        <begin position="678"/>
        <end position="691"/>
    </location>
</feature>
<evidence type="ECO:0000313" key="11">
    <source>
        <dbReference type="Proteomes" id="UP000703661"/>
    </source>
</evidence>
<dbReference type="AlphaFoldDB" id="A0A9P6SW87"/>
<proteinExistence type="inferred from homology"/>
<feature type="region of interest" description="Disordered" evidence="8">
    <location>
        <begin position="303"/>
        <end position="323"/>
    </location>
</feature>
<keyword evidence="5" id="KW-0159">Chromosome partition</keyword>
<feature type="compositionally biased region" description="Polar residues" evidence="8">
    <location>
        <begin position="161"/>
        <end position="171"/>
    </location>
</feature>
<evidence type="ECO:0000256" key="2">
    <source>
        <dbReference type="ARBA" id="ARBA00004186"/>
    </source>
</evidence>
<feature type="compositionally biased region" description="Basic and acidic residues" evidence="8">
    <location>
        <begin position="519"/>
        <end position="529"/>
    </location>
</feature>
<dbReference type="PANTHER" id="PTHR13142">
    <property type="entry name" value="INNER CENTROMERE PROTEIN"/>
    <property type="match status" value="1"/>
</dbReference>
<name>A0A9P6SW87_9FUNG</name>
<keyword evidence="11" id="KW-1185">Reference proteome</keyword>
<feature type="region of interest" description="Disordered" evidence="8">
    <location>
        <begin position="119"/>
        <end position="207"/>
    </location>
</feature>
<evidence type="ECO:0000256" key="4">
    <source>
        <dbReference type="ARBA" id="ARBA00022490"/>
    </source>
</evidence>
<dbReference type="PANTHER" id="PTHR13142:SF1">
    <property type="entry name" value="INNER CENTROMERE PROTEIN"/>
    <property type="match status" value="1"/>
</dbReference>
<evidence type="ECO:0000259" key="9">
    <source>
        <dbReference type="Pfam" id="PF03941"/>
    </source>
</evidence>
<feature type="compositionally biased region" description="Basic and acidic residues" evidence="8">
    <location>
        <begin position="580"/>
        <end position="603"/>
    </location>
</feature>
<evidence type="ECO:0000313" key="10">
    <source>
        <dbReference type="EMBL" id="KAG0008089.1"/>
    </source>
</evidence>
<feature type="compositionally biased region" description="Polar residues" evidence="8">
    <location>
        <begin position="387"/>
        <end position="397"/>
    </location>
</feature>
<feature type="region of interest" description="Disordered" evidence="8">
    <location>
        <begin position="932"/>
        <end position="982"/>
    </location>
</feature>
<feature type="domain" description="Inner centromere protein ARK-binding" evidence="9">
    <location>
        <begin position="960"/>
        <end position="1019"/>
    </location>
</feature>
<feature type="compositionally biased region" description="Basic and acidic residues" evidence="8">
    <location>
        <begin position="1"/>
        <end position="11"/>
    </location>
</feature>
<feature type="compositionally biased region" description="Low complexity" evidence="8">
    <location>
        <begin position="533"/>
        <end position="544"/>
    </location>
</feature>
<reference evidence="10" key="1">
    <citation type="journal article" date="2020" name="Fungal Divers.">
        <title>Resolving the Mortierellaceae phylogeny through synthesis of multi-gene phylogenetics and phylogenomics.</title>
        <authorList>
            <person name="Vandepol N."/>
            <person name="Liber J."/>
            <person name="Desiro A."/>
            <person name="Na H."/>
            <person name="Kennedy M."/>
            <person name="Barry K."/>
            <person name="Grigoriev I.V."/>
            <person name="Miller A.N."/>
            <person name="O'Donnell K."/>
            <person name="Stajich J.E."/>
            <person name="Bonito G."/>
        </authorList>
    </citation>
    <scope>NUCLEOTIDE SEQUENCE</scope>
    <source>
        <strain evidence="10">NRRL 2769</strain>
    </source>
</reference>
<feature type="compositionally biased region" description="Polar residues" evidence="8">
    <location>
        <begin position="566"/>
        <end position="578"/>
    </location>
</feature>
<feature type="region of interest" description="Disordered" evidence="8">
    <location>
        <begin position="1"/>
        <end position="20"/>
    </location>
</feature>
<keyword evidence="7" id="KW-0539">Nucleus</keyword>
<feature type="compositionally biased region" description="Polar residues" evidence="8">
    <location>
        <begin position="71"/>
        <end position="86"/>
    </location>
</feature>
<keyword evidence="6" id="KW-0206">Cytoskeleton</keyword>
<feature type="compositionally biased region" description="Polar residues" evidence="8">
    <location>
        <begin position="698"/>
        <end position="728"/>
    </location>
</feature>
<comment type="similarity">
    <text evidence="3">Belongs to the INCENP family.</text>
</comment>
<feature type="region of interest" description="Disordered" evidence="8">
    <location>
        <begin position="68"/>
        <end position="97"/>
    </location>
</feature>
<keyword evidence="4" id="KW-0963">Cytoplasm</keyword>
<evidence type="ECO:0000256" key="6">
    <source>
        <dbReference type="ARBA" id="ARBA00023212"/>
    </source>
</evidence>
<dbReference type="GO" id="GO:0005819">
    <property type="term" value="C:spindle"/>
    <property type="evidence" value="ECO:0007669"/>
    <property type="project" value="UniProtKB-SubCell"/>
</dbReference>
<dbReference type="GO" id="GO:0007059">
    <property type="term" value="P:chromosome segregation"/>
    <property type="evidence" value="ECO:0007669"/>
    <property type="project" value="UniProtKB-KW"/>
</dbReference>
<feature type="region of interest" description="Disordered" evidence="8">
    <location>
        <begin position="261"/>
        <end position="286"/>
    </location>
</feature>
<feature type="compositionally biased region" description="Polar residues" evidence="8">
    <location>
        <begin position="120"/>
        <end position="153"/>
    </location>
</feature>
<evidence type="ECO:0000256" key="7">
    <source>
        <dbReference type="ARBA" id="ARBA00023242"/>
    </source>
</evidence>
<dbReference type="Gene3D" id="6.10.250.2990">
    <property type="match status" value="1"/>
</dbReference>
<organism evidence="10 11">
    <name type="scientific">Entomortierella chlamydospora</name>
    <dbReference type="NCBI Taxonomy" id="101097"/>
    <lineage>
        <taxon>Eukaryota</taxon>
        <taxon>Fungi</taxon>
        <taxon>Fungi incertae sedis</taxon>
        <taxon>Mucoromycota</taxon>
        <taxon>Mortierellomycotina</taxon>
        <taxon>Mortierellomycetes</taxon>
        <taxon>Mortierellales</taxon>
        <taxon>Mortierellaceae</taxon>
        <taxon>Entomortierella</taxon>
    </lineage>
</organism>
<gene>
    <name evidence="10" type="ORF">BGZ80_003859</name>
</gene>
<dbReference type="EMBL" id="JAAAID010002049">
    <property type="protein sequence ID" value="KAG0008089.1"/>
    <property type="molecule type" value="Genomic_DNA"/>
</dbReference>